<dbReference type="PANTHER" id="PTHR43364:SF4">
    <property type="entry name" value="NAD(P)-LINKED OXIDOREDUCTASE SUPERFAMILY PROTEIN"/>
    <property type="match status" value="1"/>
</dbReference>
<dbReference type="InterPro" id="IPR050523">
    <property type="entry name" value="AKR_Detox_Biosynth"/>
</dbReference>
<dbReference type="Proteomes" id="UP000232587">
    <property type="component" value="Unassembled WGS sequence"/>
</dbReference>
<evidence type="ECO:0000313" key="4">
    <source>
        <dbReference type="Proteomes" id="UP000232587"/>
    </source>
</evidence>
<accession>A0A2N0H7K9</accession>
<dbReference type="RefSeq" id="WP_100867709.1">
    <property type="nucleotide sequence ID" value="NZ_PHUF01000004.1"/>
</dbReference>
<evidence type="ECO:0000259" key="2">
    <source>
        <dbReference type="Pfam" id="PF00248"/>
    </source>
</evidence>
<gene>
    <name evidence="3" type="ORF">B0I00_2534</name>
</gene>
<dbReference type="Pfam" id="PF00248">
    <property type="entry name" value="Aldo_ket_red"/>
    <property type="match status" value="1"/>
</dbReference>
<organism evidence="3 4">
    <name type="scientific">Novosphingobium kunmingense</name>
    <dbReference type="NCBI Taxonomy" id="1211806"/>
    <lineage>
        <taxon>Bacteria</taxon>
        <taxon>Pseudomonadati</taxon>
        <taxon>Pseudomonadota</taxon>
        <taxon>Alphaproteobacteria</taxon>
        <taxon>Sphingomonadales</taxon>
        <taxon>Sphingomonadaceae</taxon>
        <taxon>Novosphingobium</taxon>
    </lineage>
</organism>
<dbReference type="AlphaFoldDB" id="A0A2N0H7K9"/>
<dbReference type="Gene3D" id="3.20.20.100">
    <property type="entry name" value="NADP-dependent oxidoreductase domain"/>
    <property type="match status" value="1"/>
</dbReference>
<name>A0A2N0H7K9_9SPHN</name>
<proteinExistence type="predicted"/>
<dbReference type="EMBL" id="PHUF01000004">
    <property type="protein sequence ID" value="PKB14932.1"/>
    <property type="molecule type" value="Genomic_DNA"/>
</dbReference>
<dbReference type="SUPFAM" id="SSF51430">
    <property type="entry name" value="NAD(P)-linked oxidoreductase"/>
    <property type="match status" value="1"/>
</dbReference>
<comment type="caution">
    <text evidence="3">The sequence shown here is derived from an EMBL/GenBank/DDBJ whole genome shotgun (WGS) entry which is preliminary data.</text>
</comment>
<reference evidence="3 4" key="1">
    <citation type="submission" date="2017-11" db="EMBL/GenBank/DDBJ databases">
        <title>Genomic Encyclopedia of Type Strains, Phase III (KMG-III): the genomes of soil and plant-associated and newly described type strains.</title>
        <authorList>
            <person name="Whitman W."/>
        </authorList>
    </citation>
    <scope>NUCLEOTIDE SEQUENCE [LARGE SCALE GENOMIC DNA]</scope>
    <source>
        <strain evidence="3 4">CGMCC 1.12274</strain>
    </source>
</reference>
<evidence type="ECO:0000256" key="1">
    <source>
        <dbReference type="ARBA" id="ARBA00023002"/>
    </source>
</evidence>
<keyword evidence="1" id="KW-0560">Oxidoreductase</keyword>
<dbReference type="GO" id="GO:0016491">
    <property type="term" value="F:oxidoreductase activity"/>
    <property type="evidence" value="ECO:0007669"/>
    <property type="project" value="UniProtKB-KW"/>
</dbReference>
<evidence type="ECO:0000313" key="3">
    <source>
        <dbReference type="EMBL" id="PKB14932.1"/>
    </source>
</evidence>
<keyword evidence="4" id="KW-1185">Reference proteome</keyword>
<dbReference type="OrthoDB" id="7181835at2"/>
<dbReference type="CDD" id="cd19086">
    <property type="entry name" value="AKR_AKR11C1"/>
    <property type="match status" value="1"/>
</dbReference>
<protein>
    <submittedName>
        <fullName evidence="3">Aryl-alcohol dehydrogenase-like predicted oxidoreductase</fullName>
    </submittedName>
</protein>
<dbReference type="PANTHER" id="PTHR43364">
    <property type="entry name" value="NADH-SPECIFIC METHYLGLYOXAL REDUCTASE-RELATED"/>
    <property type="match status" value="1"/>
</dbReference>
<feature type="domain" description="NADP-dependent oxidoreductase" evidence="2">
    <location>
        <begin position="16"/>
        <end position="299"/>
    </location>
</feature>
<dbReference type="InterPro" id="IPR023210">
    <property type="entry name" value="NADP_OxRdtase_dom"/>
</dbReference>
<sequence>MKRRRLGKTGLDISVVGLGTWQFGGEWGQTFAPKDVATIIDKAKDLGINFIDTAECYGDHLSESLVGQAIERDRASWIVATKFGHHFHGHLDRSERWSPQQVIEQLDASLRALRTDYIDLYQFHSGDDAAFDQDELWTMLDKQVSAGKIRYLGNSIGDNRNVYQTARSTDVGVSVIQVVYNRLDRGPEDDIFQSVREQDLGLLAREPLSNGLLSGKYAPGSTFGDLSDWRSTAWQADVLRDKLRAVERIQREEVPAGMSVAAWALAWAIKSPVVTAVIPGCKSVAQLQANAEAAALELSPLS</sequence>
<dbReference type="InterPro" id="IPR036812">
    <property type="entry name" value="NAD(P)_OxRdtase_dom_sf"/>
</dbReference>